<evidence type="ECO:0000313" key="9">
    <source>
        <dbReference type="Proteomes" id="UP000087171"/>
    </source>
</evidence>
<evidence type="ECO:0000256" key="7">
    <source>
        <dbReference type="SAM" id="MobiDB-lite"/>
    </source>
</evidence>
<dbReference type="InterPro" id="IPR025610">
    <property type="entry name" value="MYC/MYB_N"/>
</dbReference>
<name>A0A3Q7XZG8_CICAR</name>
<evidence type="ECO:0000313" key="10">
    <source>
        <dbReference type="RefSeq" id="XP_027189966.1"/>
    </source>
</evidence>
<dbReference type="Pfam" id="PF00010">
    <property type="entry name" value="HLH"/>
    <property type="match status" value="1"/>
</dbReference>
<proteinExistence type="predicted"/>
<dbReference type="OrthoDB" id="690068at2759"/>
<evidence type="ECO:0000256" key="1">
    <source>
        <dbReference type="ARBA" id="ARBA00004123"/>
    </source>
</evidence>
<dbReference type="PANTHER" id="PTHR46266">
    <property type="entry name" value="TRANSCRIPTION FACTOR TT8"/>
    <property type="match status" value="1"/>
</dbReference>
<dbReference type="Gene3D" id="4.10.280.10">
    <property type="entry name" value="Helix-loop-helix DNA-binding domain"/>
    <property type="match status" value="1"/>
</dbReference>
<feature type="compositionally biased region" description="Acidic residues" evidence="7">
    <location>
        <begin position="174"/>
        <end position="198"/>
    </location>
</feature>
<dbReference type="InterPro" id="IPR054502">
    <property type="entry name" value="bHLH-TF_ACT-like_plant"/>
</dbReference>
<dbReference type="Proteomes" id="UP000087171">
    <property type="component" value="Chromosome Ca4"/>
</dbReference>
<dbReference type="GO" id="GO:0080090">
    <property type="term" value="P:regulation of primary metabolic process"/>
    <property type="evidence" value="ECO:0007669"/>
    <property type="project" value="UniProtKB-ARBA"/>
</dbReference>
<evidence type="ECO:0000256" key="2">
    <source>
        <dbReference type="ARBA" id="ARBA00023015"/>
    </source>
</evidence>
<feature type="region of interest" description="Disordered" evidence="7">
    <location>
        <begin position="365"/>
        <end position="393"/>
    </location>
</feature>
<dbReference type="Pfam" id="PF14215">
    <property type="entry name" value="bHLH-MYC_N"/>
    <property type="match status" value="1"/>
</dbReference>
<dbReference type="PROSITE" id="PS50888">
    <property type="entry name" value="BHLH"/>
    <property type="match status" value="1"/>
</dbReference>
<dbReference type="Pfam" id="PF22754">
    <property type="entry name" value="bHLH-TF_ACT-like_plant"/>
    <property type="match status" value="1"/>
</dbReference>
<keyword evidence="5" id="KW-0539">Nucleus</keyword>
<dbReference type="AlphaFoldDB" id="A0A3Q7XZG8"/>
<keyword evidence="3" id="KW-0010">Activator</keyword>
<keyword evidence="6" id="KW-0175">Coiled coil</keyword>
<keyword evidence="2" id="KW-0805">Transcription regulation</keyword>
<evidence type="ECO:0000256" key="4">
    <source>
        <dbReference type="ARBA" id="ARBA00023163"/>
    </source>
</evidence>
<dbReference type="GO" id="GO:0046983">
    <property type="term" value="F:protein dimerization activity"/>
    <property type="evidence" value="ECO:0007669"/>
    <property type="project" value="InterPro"/>
</dbReference>
<keyword evidence="4" id="KW-0804">Transcription</keyword>
<keyword evidence="9" id="KW-1185">Reference proteome</keyword>
<dbReference type="STRING" id="3827.A0A3Q7XZG8"/>
<dbReference type="PaxDb" id="3827-XP_004495293.1"/>
<reference evidence="9" key="1">
    <citation type="journal article" date="2013" name="Nat. Biotechnol.">
        <title>Draft genome sequence of chickpea (Cicer arietinum) provides a resource for trait improvement.</title>
        <authorList>
            <person name="Varshney R.K."/>
            <person name="Song C."/>
            <person name="Saxena R.K."/>
            <person name="Azam S."/>
            <person name="Yu S."/>
            <person name="Sharpe A.G."/>
            <person name="Cannon S."/>
            <person name="Baek J."/>
            <person name="Rosen B.D."/>
            <person name="Tar'an B."/>
            <person name="Millan T."/>
            <person name="Zhang X."/>
            <person name="Ramsay L.D."/>
            <person name="Iwata A."/>
            <person name="Wang Y."/>
            <person name="Nelson W."/>
            <person name="Farmer A.D."/>
            <person name="Gaur P.M."/>
            <person name="Soderlund C."/>
            <person name="Penmetsa R.V."/>
            <person name="Xu C."/>
            <person name="Bharti A.K."/>
            <person name="He W."/>
            <person name="Winter P."/>
            <person name="Zhao S."/>
            <person name="Hane J.K."/>
            <person name="Carrasquilla-Garcia N."/>
            <person name="Condie J.A."/>
            <person name="Upadhyaya H.D."/>
            <person name="Luo M.C."/>
            <person name="Thudi M."/>
            <person name="Gowda C.L."/>
            <person name="Singh N.P."/>
            <person name="Lichtenzveig J."/>
            <person name="Gali K.K."/>
            <person name="Rubio J."/>
            <person name="Nadarajan N."/>
            <person name="Dolezel J."/>
            <person name="Bansal K.C."/>
            <person name="Xu X."/>
            <person name="Edwards D."/>
            <person name="Zhang G."/>
            <person name="Kahl G."/>
            <person name="Gil J."/>
            <person name="Singh K.B."/>
            <person name="Datta S.K."/>
            <person name="Jackson S.A."/>
            <person name="Wang J."/>
            <person name="Cook D.R."/>
        </authorList>
    </citation>
    <scope>NUCLEOTIDE SEQUENCE [LARGE SCALE GENOMIC DNA]</scope>
    <source>
        <strain evidence="9">cv. CDC Frontier</strain>
    </source>
</reference>
<organism evidence="9 10">
    <name type="scientific">Cicer arietinum</name>
    <name type="common">Chickpea</name>
    <name type="synonym">Garbanzo</name>
    <dbReference type="NCBI Taxonomy" id="3827"/>
    <lineage>
        <taxon>Eukaryota</taxon>
        <taxon>Viridiplantae</taxon>
        <taxon>Streptophyta</taxon>
        <taxon>Embryophyta</taxon>
        <taxon>Tracheophyta</taxon>
        <taxon>Spermatophyta</taxon>
        <taxon>Magnoliopsida</taxon>
        <taxon>eudicotyledons</taxon>
        <taxon>Gunneridae</taxon>
        <taxon>Pentapetalae</taxon>
        <taxon>rosids</taxon>
        <taxon>fabids</taxon>
        <taxon>Fabales</taxon>
        <taxon>Fabaceae</taxon>
        <taxon>Papilionoideae</taxon>
        <taxon>50 kb inversion clade</taxon>
        <taxon>NPAAA clade</taxon>
        <taxon>Hologalegina</taxon>
        <taxon>IRL clade</taxon>
        <taxon>Cicereae</taxon>
        <taxon>Cicer</taxon>
    </lineage>
</organism>
<dbReference type="InterPro" id="IPR036638">
    <property type="entry name" value="HLH_DNA-bd_sf"/>
</dbReference>
<dbReference type="InterPro" id="IPR011598">
    <property type="entry name" value="bHLH_dom"/>
</dbReference>
<dbReference type="GO" id="GO:0005634">
    <property type="term" value="C:nucleus"/>
    <property type="evidence" value="ECO:0007669"/>
    <property type="project" value="UniProtKB-SubCell"/>
</dbReference>
<protein>
    <submittedName>
        <fullName evidence="10">Basic helix-loop-helix protein A isoform X1</fullName>
    </submittedName>
</protein>
<feature type="coiled-coil region" evidence="6">
    <location>
        <begin position="434"/>
        <end position="468"/>
    </location>
</feature>
<accession>A0A3Q7XZG8</accession>
<dbReference type="RefSeq" id="XP_027189966.1">
    <property type="nucleotide sequence ID" value="XM_027334165.1"/>
</dbReference>
<reference evidence="10" key="2">
    <citation type="submission" date="2025-08" db="UniProtKB">
        <authorList>
            <consortium name="RefSeq"/>
        </authorList>
    </citation>
    <scope>IDENTIFICATION</scope>
    <source>
        <tissue evidence="10">Etiolated seedlings</tissue>
    </source>
</reference>
<comment type="subcellular location">
    <subcellularLocation>
        <location evidence="1">Nucleus</location>
    </subcellularLocation>
</comment>
<sequence length="592" mass="66676">MSMAAPPVGNKLQNMLQAAVQSVQWTYSLFWQLCPQQLILIWGDGYYNGAIKTRKTVQPMEVSAEEASLQRSQQLRELYESLSAGETNPPTRRPCASLSPEDLTESEWFYLMCVSFSFPPGVGLPGKAYTRRQHVWLTGANEVDSKTFSRAILAKIPTIMYTMADPPSTNLNQDDMDEDDEEEEEEEDEDEESGSEDETGGRNRRATSMTTGMTEPSELMQIEMPEDIRVGSPNDGSNNLDSNFHLLAVSNQGNPPGQVESIQRWGPIEDPMGNSQHLQLSSSVLHQPLEELRQQDTHYSQTVSNILQNNSTQSPSINFITYSTHSSFTITNSTNHHFHAPPPDSATSQWLLKYILFTVPYLHTKNHDETSPQTRDTTGTDPSSRLRTKGTPQDELSANHVLAERRRREKLNERFIILRSLVPFVTKMDKASILGDTIEYLKQLRRKIQDLETRNRQIETEQQQTKKNGVTVMVGPSEKKKMRIVEECGATRAKAVEVVETVIVTSVQVSIIESDALLEIECPQREGLLLDVMQMLREMRIEVIGVQSSLNNNNGVFVAELRAKVKDNGNGKKVSIVEVKRALNQIIPHANY</sequence>
<feature type="domain" description="BHLH" evidence="8">
    <location>
        <begin position="395"/>
        <end position="444"/>
    </location>
</feature>
<evidence type="ECO:0000256" key="5">
    <source>
        <dbReference type="ARBA" id="ARBA00023242"/>
    </source>
</evidence>
<evidence type="ECO:0000259" key="8">
    <source>
        <dbReference type="PROSITE" id="PS50888"/>
    </source>
</evidence>
<evidence type="ECO:0000256" key="6">
    <source>
        <dbReference type="SAM" id="Coils"/>
    </source>
</evidence>
<evidence type="ECO:0000256" key="3">
    <source>
        <dbReference type="ARBA" id="ARBA00023159"/>
    </source>
</evidence>
<dbReference type="SUPFAM" id="SSF47459">
    <property type="entry name" value="HLH, helix-loop-helix DNA-binding domain"/>
    <property type="match status" value="1"/>
</dbReference>
<feature type="region of interest" description="Disordered" evidence="7">
    <location>
        <begin position="163"/>
        <end position="219"/>
    </location>
</feature>
<feature type="compositionally biased region" description="Polar residues" evidence="7">
    <location>
        <begin position="371"/>
        <end position="393"/>
    </location>
</feature>
<dbReference type="PANTHER" id="PTHR46266:SF4">
    <property type="entry name" value="TRANSCRIPTION FACTOR TT8"/>
    <property type="match status" value="1"/>
</dbReference>
<gene>
    <name evidence="10" type="primary">LOC101506726</name>
</gene>
<dbReference type="SMART" id="SM00353">
    <property type="entry name" value="HLH"/>
    <property type="match status" value="1"/>
</dbReference>